<keyword evidence="6 9" id="KW-1133">Transmembrane helix</keyword>
<comment type="function">
    <text evidence="8">Component of the signal peptidase complex (SPC) which catalyzes the cleavage of N-terminal signal sequences from nascent proteins as they are translocated into the lumen of the endoplasmic reticulum. Dispensable for SPC enzymatic activity.</text>
</comment>
<evidence type="ECO:0000256" key="6">
    <source>
        <dbReference type="ARBA" id="ARBA00022989"/>
    </source>
</evidence>
<evidence type="ECO:0000256" key="9">
    <source>
        <dbReference type="SAM" id="Phobius"/>
    </source>
</evidence>
<dbReference type="InterPro" id="IPR009542">
    <property type="entry name" value="Spc1/SPCS1"/>
</dbReference>
<organism evidence="10 11">
    <name type="scientific">Pneumocystis carinii (strain B80)</name>
    <name type="common">Rat pneumocystis pneumonia agent</name>
    <name type="synonym">Pneumocystis carinii f. sp. carinii</name>
    <dbReference type="NCBI Taxonomy" id="1408658"/>
    <lineage>
        <taxon>Eukaryota</taxon>
        <taxon>Fungi</taxon>
        <taxon>Dikarya</taxon>
        <taxon>Ascomycota</taxon>
        <taxon>Taphrinomycotina</taxon>
        <taxon>Pneumocystomycetes</taxon>
        <taxon>Pneumocystaceae</taxon>
        <taxon>Pneumocystis</taxon>
    </lineage>
</organism>
<keyword evidence="5" id="KW-0256">Endoplasmic reticulum</keyword>
<dbReference type="GeneID" id="28938179"/>
<evidence type="ECO:0000256" key="7">
    <source>
        <dbReference type="ARBA" id="ARBA00023136"/>
    </source>
</evidence>
<dbReference type="GO" id="GO:0005787">
    <property type="term" value="C:signal peptidase complex"/>
    <property type="evidence" value="ECO:0007669"/>
    <property type="project" value="InterPro"/>
</dbReference>
<keyword evidence="7 9" id="KW-0472">Membrane</keyword>
<dbReference type="PANTHER" id="PTHR13202:SF0">
    <property type="entry name" value="SIGNAL PEPTIDASE COMPLEX SUBUNIT 1"/>
    <property type="match status" value="1"/>
</dbReference>
<comment type="similarity">
    <text evidence="2">Belongs to the SPCS1 family.</text>
</comment>
<comment type="caution">
    <text evidence="10">The sequence shown here is derived from an EMBL/GenBank/DDBJ whole genome shotgun (WGS) entry which is preliminary data.</text>
</comment>
<protein>
    <recommendedName>
        <fullName evidence="3">Signal peptidase complex subunit 1</fullName>
    </recommendedName>
</protein>
<evidence type="ECO:0000256" key="1">
    <source>
        <dbReference type="ARBA" id="ARBA00004477"/>
    </source>
</evidence>
<evidence type="ECO:0000256" key="4">
    <source>
        <dbReference type="ARBA" id="ARBA00022692"/>
    </source>
</evidence>
<keyword evidence="4 9" id="KW-0812">Transmembrane</keyword>
<gene>
    <name evidence="10" type="ORF">T552_03474</name>
</gene>
<evidence type="ECO:0000256" key="8">
    <source>
        <dbReference type="ARBA" id="ARBA00045204"/>
    </source>
</evidence>
<dbReference type="Pfam" id="PF06645">
    <property type="entry name" value="SPC12"/>
    <property type="match status" value="1"/>
</dbReference>
<evidence type="ECO:0000256" key="5">
    <source>
        <dbReference type="ARBA" id="ARBA00022824"/>
    </source>
</evidence>
<evidence type="ECO:0000256" key="2">
    <source>
        <dbReference type="ARBA" id="ARBA00005245"/>
    </source>
</evidence>
<accession>A0A0W4ZBH4</accession>
<sequence>MIFSIIKKIEKLIYGHIDYEGQTKSEIFANIIVIFFSIAAYAIGFLQQNLIITLFIFIIGIITSILVIVPPWPIYNMHPIKWHRGKVSKA</sequence>
<proteinExistence type="inferred from homology"/>
<feature type="transmembrane region" description="Helical" evidence="9">
    <location>
        <begin position="27"/>
        <end position="44"/>
    </location>
</feature>
<dbReference type="GO" id="GO:0006465">
    <property type="term" value="P:signal peptide processing"/>
    <property type="evidence" value="ECO:0007669"/>
    <property type="project" value="InterPro"/>
</dbReference>
<feature type="transmembrane region" description="Helical" evidence="9">
    <location>
        <begin position="50"/>
        <end position="75"/>
    </location>
</feature>
<dbReference type="Proteomes" id="UP000054454">
    <property type="component" value="Unassembled WGS sequence"/>
</dbReference>
<dbReference type="RefSeq" id="XP_018224229.1">
    <property type="nucleotide sequence ID" value="XM_018371976.1"/>
</dbReference>
<keyword evidence="11" id="KW-1185">Reference proteome</keyword>
<evidence type="ECO:0000313" key="10">
    <source>
        <dbReference type="EMBL" id="KTW25614.1"/>
    </source>
</evidence>
<dbReference type="OrthoDB" id="263893at2759"/>
<evidence type="ECO:0000313" key="11">
    <source>
        <dbReference type="Proteomes" id="UP000054454"/>
    </source>
</evidence>
<dbReference type="AlphaFoldDB" id="A0A0W4ZBH4"/>
<dbReference type="GO" id="GO:0045047">
    <property type="term" value="P:protein targeting to ER"/>
    <property type="evidence" value="ECO:0007669"/>
    <property type="project" value="TreeGrafter"/>
</dbReference>
<evidence type="ECO:0000256" key="3">
    <source>
        <dbReference type="ARBA" id="ARBA00017059"/>
    </source>
</evidence>
<name>A0A0W4ZBH4_PNEC8</name>
<dbReference type="EMBL" id="LFVZ01000017">
    <property type="protein sequence ID" value="KTW25614.1"/>
    <property type="molecule type" value="Genomic_DNA"/>
</dbReference>
<dbReference type="PANTHER" id="PTHR13202">
    <property type="entry name" value="MICROSOMAL SIGNAL PEPTIDASE 12 KDA SUBUNIT"/>
    <property type="match status" value="1"/>
</dbReference>
<comment type="subcellular location">
    <subcellularLocation>
        <location evidence="1">Endoplasmic reticulum membrane</location>
        <topology evidence="1">Multi-pass membrane protein</topology>
    </subcellularLocation>
</comment>
<reference evidence="11" key="1">
    <citation type="journal article" date="2016" name="Nat. Commun.">
        <title>Genome analysis of three Pneumocystis species reveals adaptation mechanisms to life exclusively in mammalian hosts.</title>
        <authorList>
            <person name="Ma L."/>
            <person name="Chen Z."/>
            <person name="Huang D.W."/>
            <person name="Kutty G."/>
            <person name="Ishihara M."/>
            <person name="Wang H."/>
            <person name="Abouelleil A."/>
            <person name="Bishop L."/>
            <person name="Davey E."/>
            <person name="Deng R."/>
            <person name="Deng X."/>
            <person name="Fan L."/>
            <person name="Fantoni G."/>
            <person name="Fitzgerald M."/>
            <person name="Gogineni E."/>
            <person name="Goldberg J.M."/>
            <person name="Handley G."/>
            <person name="Hu X."/>
            <person name="Huber C."/>
            <person name="Jiao X."/>
            <person name="Jones K."/>
            <person name="Levin J.Z."/>
            <person name="Liu Y."/>
            <person name="Macdonald P."/>
            <person name="Melnikov A."/>
            <person name="Raley C."/>
            <person name="Sassi M."/>
            <person name="Sherman B.T."/>
            <person name="Song X."/>
            <person name="Sykes S."/>
            <person name="Tran B."/>
            <person name="Walsh L."/>
            <person name="Xia Y."/>
            <person name="Yang J."/>
            <person name="Young S."/>
            <person name="Zeng Q."/>
            <person name="Zheng X."/>
            <person name="Stephens R."/>
            <person name="Nusbaum C."/>
            <person name="Birren B.W."/>
            <person name="Azadi P."/>
            <person name="Lempicki R.A."/>
            <person name="Cuomo C.A."/>
            <person name="Kovacs J.A."/>
        </authorList>
    </citation>
    <scope>NUCLEOTIDE SEQUENCE [LARGE SCALE GENOMIC DNA]</scope>
    <source>
        <strain evidence="11">B80</strain>
    </source>
</reference>
<dbReference type="VEuPathDB" id="FungiDB:T552_03474"/>